<proteinExistence type="inferred from homology"/>
<comment type="caution">
    <text evidence="9">The sequence shown here is derived from an EMBL/GenBank/DDBJ whole genome shotgun (WGS) entry which is preliminary data.</text>
</comment>
<name>A0A7Y9H0I2_9ACTN</name>
<dbReference type="GO" id="GO:0005886">
    <property type="term" value="C:plasma membrane"/>
    <property type="evidence" value="ECO:0007669"/>
    <property type="project" value="UniProtKB-SubCell"/>
</dbReference>
<evidence type="ECO:0000256" key="6">
    <source>
        <dbReference type="ARBA" id="ARBA00023136"/>
    </source>
</evidence>
<feature type="transmembrane region" description="Helical" evidence="7">
    <location>
        <begin position="129"/>
        <end position="154"/>
    </location>
</feature>
<feature type="transmembrane region" description="Helical" evidence="7">
    <location>
        <begin position="233"/>
        <end position="254"/>
    </location>
</feature>
<dbReference type="PANTHER" id="PTHR43744">
    <property type="entry name" value="ABC TRANSPORTER PERMEASE PROTEIN MG189-RELATED-RELATED"/>
    <property type="match status" value="1"/>
</dbReference>
<evidence type="ECO:0000256" key="5">
    <source>
        <dbReference type="ARBA" id="ARBA00022989"/>
    </source>
</evidence>
<evidence type="ECO:0000256" key="4">
    <source>
        <dbReference type="ARBA" id="ARBA00022692"/>
    </source>
</evidence>
<evidence type="ECO:0000313" key="9">
    <source>
        <dbReference type="EMBL" id="NYE35735.1"/>
    </source>
</evidence>
<dbReference type="PROSITE" id="PS50928">
    <property type="entry name" value="ABC_TM1"/>
    <property type="match status" value="1"/>
</dbReference>
<dbReference type="InterPro" id="IPR035906">
    <property type="entry name" value="MetI-like_sf"/>
</dbReference>
<comment type="subcellular location">
    <subcellularLocation>
        <location evidence="1 7">Cell membrane</location>
        <topology evidence="1 7">Multi-pass membrane protein</topology>
    </subcellularLocation>
</comment>
<evidence type="ECO:0000256" key="1">
    <source>
        <dbReference type="ARBA" id="ARBA00004651"/>
    </source>
</evidence>
<dbReference type="AlphaFoldDB" id="A0A7Y9H0I2"/>
<dbReference type="EMBL" id="JACCBW010000001">
    <property type="protein sequence ID" value="NYE35735.1"/>
    <property type="molecule type" value="Genomic_DNA"/>
</dbReference>
<evidence type="ECO:0000256" key="2">
    <source>
        <dbReference type="ARBA" id="ARBA00022448"/>
    </source>
</evidence>
<dbReference type="PANTHER" id="PTHR43744:SF3">
    <property type="entry name" value="LACTOSE TRANSPORT SYSTEM PERMEASE PROTEIN LACG"/>
    <property type="match status" value="1"/>
</dbReference>
<feature type="transmembrane region" description="Helical" evidence="7">
    <location>
        <begin position="175"/>
        <end position="197"/>
    </location>
</feature>
<evidence type="ECO:0000256" key="3">
    <source>
        <dbReference type="ARBA" id="ARBA00022475"/>
    </source>
</evidence>
<keyword evidence="3" id="KW-1003">Cell membrane</keyword>
<dbReference type="GO" id="GO:0055085">
    <property type="term" value="P:transmembrane transport"/>
    <property type="evidence" value="ECO:0007669"/>
    <property type="project" value="InterPro"/>
</dbReference>
<evidence type="ECO:0000256" key="7">
    <source>
        <dbReference type="RuleBase" id="RU363032"/>
    </source>
</evidence>
<reference evidence="9 10" key="2">
    <citation type="submission" date="2020-08" db="EMBL/GenBank/DDBJ databases">
        <title>The Agave Microbiome: Exploring the role of microbial communities in plant adaptations to desert environments.</title>
        <authorList>
            <person name="Partida-Martinez L.P."/>
        </authorList>
    </citation>
    <scope>NUCLEOTIDE SEQUENCE [LARGE SCALE GENOMIC DNA]</scope>
    <source>
        <strain evidence="9 10">AT2.17</strain>
    </source>
</reference>
<protein>
    <submittedName>
        <fullName evidence="9">ABC-type glycerol-3-phosphate transport system permease component</fullName>
    </submittedName>
</protein>
<gene>
    <name evidence="9" type="ORF">F4692_000839</name>
</gene>
<feature type="transmembrane region" description="Helical" evidence="7">
    <location>
        <begin position="100"/>
        <end position="117"/>
    </location>
</feature>
<feature type="domain" description="ABC transmembrane type-1" evidence="8">
    <location>
        <begin position="65"/>
        <end position="254"/>
    </location>
</feature>
<comment type="similarity">
    <text evidence="7">Belongs to the binding-protein-dependent transport system permease family.</text>
</comment>
<dbReference type="RefSeq" id="WP_179618351.1">
    <property type="nucleotide sequence ID" value="NZ_JACCBW010000001.1"/>
</dbReference>
<sequence>MSRPLRFVVCVLVCAVFAFPLLAMVVVAFTPRELIFDGGAGLWPDRWTTSNFTGLTEAFPVWRWFGNALVVATLTTVLAVAVNLAAGYALAKLPFRGRGLVFVVVLSTLMVPTQAIMMPQFELVARMGLIGFFWAVILPSASTALGVFLARQFFLSVPIELVEAARIDGCNHWTAFVRIVLPLAKPLIAVMALLAFMTQWNDFLWPLITLRDPDLYTLPVAMSYLQGQFDADYGGLMAMALVSCVPLLVVFVVLQRYFVAGFARSGIR</sequence>
<keyword evidence="6 7" id="KW-0472">Membrane</keyword>
<keyword evidence="2 7" id="KW-0813">Transport</keyword>
<feature type="transmembrane region" description="Helical" evidence="7">
    <location>
        <begin position="64"/>
        <end position="88"/>
    </location>
</feature>
<dbReference type="CDD" id="cd06261">
    <property type="entry name" value="TM_PBP2"/>
    <property type="match status" value="1"/>
</dbReference>
<keyword evidence="10" id="KW-1185">Reference proteome</keyword>
<evidence type="ECO:0000313" key="10">
    <source>
        <dbReference type="Proteomes" id="UP000549911"/>
    </source>
</evidence>
<dbReference type="SUPFAM" id="SSF161098">
    <property type="entry name" value="MetI-like"/>
    <property type="match status" value="1"/>
</dbReference>
<organism evidence="9 10">
    <name type="scientific">Nocardioides cavernae</name>
    <dbReference type="NCBI Taxonomy" id="1921566"/>
    <lineage>
        <taxon>Bacteria</taxon>
        <taxon>Bacillati</taxon>
        <taxon>Actinomycetota</taxon>
        <taxon>Actinomycetes</taxon>
        <taxon>Propionibacteriales</taxon>
        <taxon>Nocardioidaceae</taxon>
        <taxon>Nocardioides</taxon>
    </lineage>
</organism>
<evidence type="ECO:0000259" key="8">
    <source>
        <dbReference type="PROSITE" id="PS50928"/>
    </source>
</evidence>
<keyword evidence="5 7" id="KW-1133">Transmembrane helix</keyword>
<keyword evidence="4 7" id="KW-0812">Transmembrane</keyword>
<dbReference type="Pfam" id="PF00528">
    <property type="entry name" value="BPD_transp_1"/>
    <property type="match status" value="1"/>
</dbReference>
<reference evidence="9 10" key="1">
    <citation type="submission" date="2020-07" db="EMBL/GenBank/DDBJ databases">
        <authorList>
            <person name="Partida-Martinez L."/>
            <person name="Huntemann M."/>
            <person name="Clum A."/>
            <person name="Wang J."/>
            <person name="Palaniappan K."/>
            <person name="Ritter S."/>
            <person name="Chen I.-M."/>
            <person name="Stamatis D."/>
            <person name="Reddy T."/>
            <person name="O'Malley R."/>
            <person name="Daum C."/>
            <person name="Shapiro N."/>
            <person name="Ivanova N."/>
            <person name="Kyrpides N."/>
            <person name="Woyke T."/>
        </authorList>
    </citation>
    <scope>NUCLEOTIDE SEQUENCE [LARGE SCALE GENOMIC DNA]</scope>
    <source>
        <strain evidence="9 10">AT2.17</strain>
    </source>
</reference>
<feature type="transmembrane region" description="Helical" evidence="7">
    <location>
        <begin position="7"/>
        <end position="29"/>
    </location>
</feature>
<dbReference type="InterPro" id="IPR000515">
    <property type="entry name" value="MetI-like"/>
</dbReference>
<dbReference type="Gene3D" id="1.10.3720.10">
    <property type="entry name" value="MetI-like"/>
    <property type="match status" value="1"/>
</dbReference>
<dbReference type="Proteomes" id="UP000549911">
    <property type="component" value="Unassembled WGS sequence"/>
</dbReference>
<accession>A0A7Y9H0I2</accession>